<evidence type="ECO:0000313" key="1">
    <source>
        <dbReference type="EMBL" id="CBY15951.1"/>
    </source>
</evidence>
<dbReference type="AlphaFoldDB" id="E4Y257"/>
<dbReference type="Proteomes" id="UP000001307">
    <property type="component" value="Unassembled WGS sequence"/>
</dbReference>
<evidence type="ECO:0000313" key="2">
    <source>
        <dbReference type="Proteomes" id="UP000001307"/>
    </source>
</evidence>
<proteinExistence type="predicted"/>
<keyword evidence="2" id="KW-1185">Reference proteome</keyword>
<accession>E4Y257</accession>
<dbReference type="InParanoid" id="E4Y257"/>
<sequence>MSTKETVNDSNSIRTAQKAVICCIPGTFSRALEGRLRECEVKVAGEQEIIEHLSSEWSSLMETENPDLRAEFLKTAFDRFESLEFAVLSSVPGIHSLSDFIRSKKIKFRILANPFFKNIQIAKLFLSNKVSSFKISAARSVEQIGFLQISAFADQNCARFIGLFFRFLCAPFSTSTRRAIFSAVLKRDQN</sequence>
<protein>
    <submittedName>
        <fullName evidence="1">Uncharacterized protein</fullName>
    </submittedName>
</protein>
<dbReference type="EMBL" id="FN653770">
    <property type="protein sequence ID" value="CBY15951.1"/>
    <property type="molecule type" value="Genomic_DNA"/>
</dbReference>
<organism evidence="1">
    <name type="scientific">Oikopleura dioica</name>
    <name type="common">Tunicate</name>
    <dbReference type="NCBI Taxonomy" id="34765"/>
    <lineage>
        <taxon>Eukaryota</taxon>
        <taxon>Metazoa</taxon>
        <taxon>Chordata</taxon>
        <taxon>Tunicata</taxon>
        <taxon>Appendicularia</taxon>
        <taxon>Copelata</taxon>
        <taxon>Oikopleuridae</taxon>
        <taxon>Oikopleura</taxon>
    </lineage>
</organism>
<name>E4Y257_OIKDI</name>
<gene>
    <name evidence="1" type="ORF">GSOID_T00016246001</name>
</gene>
<reference evidence="1" key="1">
    <citation type="journal article" date="2010" name="Science">
        <title>Plasticity of animal genome architecture unmasked by rapid evolution of a pelagic tunicate.</title>
        <authorList>
            <person name="Denoeud F."/>
            <person name="Henriet S."/>
            <person name="Mungpakdee S."/>
            <person name="Aury J.M."/>
            <person name="Da Silva C."/>
            <person name="Brinkmann H."/>
            <person name="Mikhaleva J."/>
            <person name="Olsen L.C."/>
            <person name="Jubin C."/>
            <person name="Canestro C."/>
            <person name="Bouquet J.M."/>
            <person name="Danks G."/>
            <person name="Poulain J."/>
            <person name="Campsteijn C."/>
            <person name="Adamski M."/>
            <person name="Cross I."/>
            <person name="Yadetie F."/>
            <person name="Muffato M."/>
            <person name="Louis A."/>
            <person name="Butcher S."/>
            <person name="Tsagkogeorga G."/>
            <person name="Konrad A."/>
            <person name="Singh S."/>
            <person name="Jensen M.F."/>
            <person name="Cong E.H."/>
            <person name="Eikeseth-Otteraa H."/>
            <person name="Noel B."/>
            <person name="Anthouard V."/>
            <person name="Porcel B.M."/>
            <person name="Kachouri-Lafond R."/>
            <person name="Nishino A."/>
            <person name="Ugolini M."/>
            <person name="Chourrout P."/>
            <person name="Nishida H."/>
            <person name="Aasland R."/>
            <person name="Huzurbazar S."/>
            <person name="Westhof E."/>
            <person name="Delsuc F."/>
            <person name="Lehrach H."/>
            <person name="Reinhardt R."/>
            <person name="Weissenbach J."/>
            <person name="Roy S.W."/>
            <person name="Artiguenave F."/>
            <person name="Postlethwait J.H."/>
            <person name="Manak J.R."/>
            <person name="Thompson E.M."/>
            <person name="Jaillon O."/>
            <person name="Du Pasquier L."/>
            <person name="Boudinot P."/>
            <person name="Liberles D.A."/>
            <person name="Volff J.N."/>
            <person name="Philippe H."/>
            <person name="Lenhard B."/>
            <person name="Roest Crollius H."/>
            <person name="Wincker P."/>
            <person name="Chourrout D."/>
        </authorList>
    </citation>
    <scope>NUCLEOTIDE SEQUENCE [LARGE SCALE GENOMIC DNA]</scope>
</reference>